<dbReference type="PROSITE" id="PS50035">
    <property type="entry name" value="PLD"/>
    <property type="match status" value="1"/>
</dbReference>
<accession>A0A2Z2NP90</accession>
<dbReference type="RefSeq" id="WP_088917143.1">
    <property type="nucleotide sequence ID" value="NZ_CP018632.1"/>
</dbReference>
<evidence type="ECO:0000313" key="3">
    <source>
        <dbReference type="Proteomes" id="UP000250079"/>
    </source>
</evidence>
<dbReference type="CDD" id="cd00138">
    <property type="entry name" value="PLDc_SF"/>
    <property type="match status" value="1"/>
</dbReference>
<proteinExistence type="predicted"/>
<reference evidence="2 3" key="1">
    <citation type="submission" date="2016-12" db="EMBL/GenBank/DDBJ databases">
        <authorList>
            <person name="Song W.-J."/>
            <person name="Kurnit D.M."/>
        </authorList>
    </citation>
    <scope>NUCLEOTIDE SEQUENCE [LARGE SCALE GENOMIC DNA]</scope>
    <source>
        <strain evidence="2 3">IMCC3135</strain>
    </source>
</reference>
<dbReference type="EMBL" id="CP018632">
    <property type="protein sequence ID" value="ASJ71751.1"/>
    <property type="molecule type" value="Genomic_DNA"/>
</dbReference>
<dbReference type="SUPFAM" id="SSF56024">
    <property type="entry name" value="Phospholipase D/nuclease"/>
    <property type="match status" value="1"/>
</dbReference>
<dbReference type="InterPro" id="IPR001736">
    <property type="entry name" value="PLipase_D/transphosphatidylase"/>
</dbReference>
<dbReference type="KEGG" id="gai:IMCC3135_08240"/>
<dbReference type="GO" id="GO:0003824">
    <property type="term" value="F:catalytic activity"/>
    <property type="evidence" value="ECO:0007669"/>
    <property type="project" value="InterPro"/>
</dbReference>
<evidence type="ECO:0000313" key="2">
    <source>
        <dbReference type="EMBL" id="ASJ71751.1"/>
    </source>
</evidence>
<dbReference type="OrthoDB" id="6190762at2"/>
<gene>
    <name evidence="2" type="ORF">IMCC3135_08240</name>
</gene>
<dbReference type="AlphaFoldDB" id="A0A2Z2NP90"/>
<protein>
    <recommendedName>
        <fullName evidence="1">PLD phosphodiesterase domain-containing protein</fullName>
    </recommendedName>
</protein>
<dbReference type="Gene3D" id="3.30.870.10">
    <property type="entry name" value="Endonuclease Chain A"/>
    <property type="match status" value="1"/>
</dbReference>
<dbReference type="GO" id="GO:0006793">
    <property type="term" value="P:phosphorus metabolic process"/>
    <property type="evidence" value="ECO:0007669"/>
    <property type="project" value="UniProtKB-ARBA"/>
</dbReference>
<name>A0A2Z2NP90_9GAMM</name>
<feature type="domain" description="PLD phosphodiesterase" evidence="1">
    <location>
        <begin position="98"/>
        <end position="120"/>
    </location>
</feature>
<organism evidence="2 3">
    <name type="scientific">Granulosicoccus antarcticus IMCC3135</name>
    <dbReference type="NCBI Taxonomy" id="1192854"/>
    <lineage>
        <taxon>Bacteria</taxon>
        <taxon>Pseudomonadati</taxon>
        <taxon>Pseudomonadota</taxon>
        <taxon>Gammaproteobacteria</taxon>
        <taxon>Chromatiales</taxon>
        <taxon>Granulosicoccaceae</taxon>
        <taxon>Granulosicoccus</taxon>
    </lineage>
</organism>
<dbReference type="InterPro" id="IPR025202">
    <property type="entry name" value="PLD-like_dom"/>
</dbReference>
<keyword evidence="3" id="KW-1185">Reference proteome</keyword>
<dbReference type="Proteomes" id="UP000250079">
    <property type="component" value="Chromosome"/>
</dbReference>
<dbReference type="Pfam" id="PF13091">
    <property type="entry name" value="PLDc_2"/>
    <property type="match status" value="1"/>
</dbReference>
<sequence length="177" mass="20516">MHQLLLNRDIYTEFVQTDLPMAQRFLWIVTADIKDLHVEHNNRFQPLLEVLSNLVESGVAVRLIHAKEPGPRFRKDFDRFGPLINSELFERILCPRVHTKAIVIDGVKAFVGSANLTGAGLGAKHADRRNFEAGFVFDDEAHLNQLMHWIDELYLGEHCHNCQRREYCPDPIIELYR</sequence>
<evidence type="ECO:0000259" key="1">
    <source>
        <dbReference type="PROSITE" id="PS50035"/>
    </source>
</evidence>